<dbReference type="PANTHER" id="PTHR38096:SF1">
    <property type="entry name" value="ENTEROBACTIN SYNTHASE COMPONENT D"/>
    <property type="match status" value="1"/>
</dbReference>
<dbReference type="GO" id="GO:0009366">
    <property type="term" value="C:enterobactin synthetase complex"/>
    <property type="evidence" value="ECO:0007669"/>
    <property type="project" value="InterPro"/>
</dbReference>
<evidence type="ECO:0000256" key="1">
    <source>
        <dbReference type="ARBA" id="ARBA00022679"/>
    </source>
</evidence>
<feature type="binding site" evidence="2">
    <location>
        <position position="47"/>
    </location>
    <ligand>
        <name>CoA</name>
        <dbReference type="ChEBI" id="CHEBI:57287"/>
    </ligand>
</feature>
<reference evidence="6 7" key="1">
    <citation type="submission" date="2017-02" db="EMBL/GenBank/DDBJ databases">
        <title>Streptomyces pactum ACT12 Genome sequencing and assembly.</title>
        <authorList>
            <person name="Xue Q."/>
            <person name="Yan X."/>
            <person name="Jia L."/>
            <person name="Yan H."/>
        </authorList>
    </citation>
    <scope>NUCLEOTIDE SEQUENCE [LARGE SCALE GENOMIC DNA]</scope>
    <source>
        <strain evidence="6 7">ACT12</strain>
    </source>
</reference>
<dbReference type="Pfam" id="PF17837">
    <property type="entry name" value="4PPT_N"/>
    <property type="match status" value="1"/>
</dbReference>
<sequence>MIEKLLPAAVAVAETCGDPPDAPLLDGEPEVVSRAVEERRREFAAVRRCARRALADLGVGPVSILPGERGAPVWPEGLVGSMTHCDGYQGAAVARVSDGVLAIGVDAEPHLPLPDGALRLVGLEAERLRIADMARLDPGVDWDRLLFSMKECVYKAWFPLTRRWLGFEQADITIEYEGTFSARLLTADPAVPADGFTGRWLVEQGLIVTALAVPAAPS</sequence>
<protein>
    <submittedName>
        <fullName evidence="6">4'-phosphopantetheinyl transferase</fullName>
    </submittedName>
</protein>
<dbReference type="SUPFAM" id="SSF56214">
    <property type="entry name" value="4'-phosphopantetheinyl transferase"/>
    <property type="match status" value="1"/>
</dbReference>
<feature type="domain" description="4'-phosphopantetheinyl transferase" evidence="4">
    <location>
        <begin position="102"/>
        <end position="188"/>
    </location>
</feature>
<dbReference type="InterPro" id="IPR008278">
    <property type="entry name" value="4-PPantetheinyl_Trfase_dom"/>
</dbReference>
<dbReference type="Proteomes" id="UP000189443">
    <property type="component" value="Chromosome"/>
</dbReference>
<evidence type="ECO:0000259" key="4">
    <source>
        <dbReference type="Pfam" id="PF01648"/>
    </source>
</evidence>
<feature type="binding site" evidence="2">
    <location>
        <position position="151"/>
    </location>
    <ligand>
        <name>CoA</name>
        <dbReference type="ChEBI" id="CHEBI:57287"/>
    </ligand>
</feature>
<gene>
    <name evidence="6" type="ORF">B1H29_09265</name>
</gene>
<dbReference type="KEGG" id="spac:B1H29_09265"/>
<keyword evidence="3" id="KW-0460">Magnesium</keyword>
<dbReference type="GO" id="GO:0008897">
    <property type="term" value="F:holo-[acyl-carrier-protein] synthase activity"/>
    <property type="evidence" value="ECO:0007669"/>
    <property type="project" value="InterPro"/>
</dbReference>
<dbReference type="Pfam" id="PF01648">
    <property type="entry name" value="ACPS"/>
    <property type="match status" value="1"/>
</dbReference>
<feature type="binding site" evidence="2">
    <location>
        <position position="165"/>
    </location>
    <ligand>
        <name>CoA</name>
        <dbReference type="ChEBI" id="CHEBI:57287"/>
    </ligand>
</feature>
<name>A0A1S6J5S6_9ACTN</name>
<feature type="binding site" evidence="3">
    <location>
        <position position="106"/>
    </location>
    <ligand>
        <name>Mg(2+)</name>
        <dbReference type="ChEBI" id="CHEBI:18420"/>
    </ligand>
</feature>
<feature type="binding site" evidence="3">
    <location>
        <position position="108"/>
    </location>
    <ligand>
        <name>Mg(2+)</name>
        <dbReference type="ChEBI" id="CHEBI:18420"/>
    </ligand>
</feature>
<evidence type="ECO:0000256" key="2">
    <source>
        <dbReference type="PIRSR" id="PIRSR603542-1"/>
    </source>
</evidence>
<feature type="binding site" evidence="3">
    <location>
        <position position="107"/>
    </location>
    <ligand>
        <name>Mg(2+)</name>
        <dbReference type="ChEBI" id="CHEBI:18420"/>
    </ligand>
</feature>
<accession>A0A1S6J5S6</accession>
<dbReference type="AlphaFoldDB" id="A0A1S6J5S6"/>
<comment type="cofactor">
    <cofactor evidence="3">
        <name>Mg(2+)</name>
        <dbReference type="ChEBI" id="CHEBI:18420"/>
    </cofactor>
</comment>
<dbReference type="GO" id="GO:0009239">
    <property type="term" value="P:enterobactin biosynthetic process"/>
    <property type="evidence" value="ECO:0007669"/>
    <property type="project" value="InterPro"/>
</dbReference>
<feature type="binding site" evidence="2">
    <location>
        <position position="155"/>
    </location>
    <ligand>
        <name>CoA</name>
        <dbReference type="ChEBI" id="CHEBI:57287"/>
    </ligand>
</feature>
<keyword evidence="1 6" id="KW-0808">Transferase</keyword>
<evidence type="ECO:0000313" key="7">
    <source>
        <dbReference type="Proteomes" id="UP000189443"/>
    </source>
</evidence>
<dbReference type="InterPro" id="IPR037143">
    <property type="entry name" value="4-PPantetheinyl_Trfase_dom_sf"/>
</dbReference>
<feature type="binding site" evidence="2">
    <location>
        <position position="39"/>
    </location>
    <ligand>
        <name>CoA</name>
        <dbReference type="ChEBI" id="CHEBI:57287"/>
    </ligand>
</feature>
<feature type="domain" description="4'-phosphopantetheinyl transferase N-terminal" evidence="5">
    <location>
        <begin position="30"/>
        <end position="94"/>
    </location>
</feature>
<evidence type="ECO:0000259" key="5">
    <source>
        <dbReference type="Pfam" id="PF17837"/>
    </source>
</evidence>
<dbReference type="RefSeq" id="WP_055419783.1">
    <property type="nucleotide sequence ID" value="NZ_CP019724.1"/>
</dbReference>
<keyword evidence="3" id="KW-0479">Metal-binding</keyword>
<evidence type="ECO:0000313" key="6">
    <source>
        <dbReference type="EMBL" id="AQS67085.1"/>
    </source>
</evidence>
<dbReference type="OrthoDB" id="8210607at2"/>
<dbReference type="EMBL" id="CP019724">
    <property type="protein sequence ID" value="AQS67085.1"/>
    <property type="molecule type" value="Genomic_DNA"/>
</dbReference>
<evidence type="ECO:0000256" key="3">
    <source>
        <dbReference type="PIRSR" id="PIRSR603542-2"/>
    </source>
</evidence>
<keyword evidence="7" id="KW-1185">Reference proteome</keyword>
<dbReference type="PRINTS" id="PR01399">
    <property type="entry name" value="ENTSNTHTASED"/>
</dbReference>
<dbReference type="InterPro" id="IPR003542">
    <property type="entry name" value="Enbac_synth_compD-like"/>
</dbReference>
<proteinExistence type="predicted"/>
<dbReference type="GO" id="GO:0000287">
    <property type="term" value="F:magnesium ion binding"/>
    <property type="evidence" value="ECO:0007669"/>
    <property type="project" value="InterPro"/>
</dbReference>
<organism evidence="6 7">
    <name type="scientific">Streptomyces pactum</name>
    <dbReference type="NCBI Taxonomy" id="68249"/>
    <lineage>
        <taxon>Bacteria</taxon>
        <taxon>Bacillati</taxon>
        <taxon>Actinomycetota</taxon>
        <taxon>Actinomycetes</taxon>
        <taxon>Kitasatosporales</taxon>
        <taxon>Streptomycetaceae</taxon>
        <taxon>Streptomyces</taxon>
    </lineage>
</organism>
<dbReference type="InterPro" id="IPR041354">
    <property type="entry name" value="4PPT_N"/>
</dbReference>
<feature type="binding site" evidence="2">
    <location>
        <position position="106"/>
    </location>
    <ligand>
        <name>CoA</name>
        <dbReference type="ChEBI" id="CHEBI:57287"/>
    </ligand>
</feature>
<dbReference type="GO" id="GO:0005886">
    <property type="term" value="C:plasma membrane"/>
    <property type="evidence" value="ECO:0007669"/>
    <property type="project" value="TreeGrafter"/>
</dbReference>
<feature type="binding site" evidence="2">
    <location>
        <begin position="83"/>
        <end position="84"/>
    </location>
    <ligand>
        <name>CoA</name>
        <dbReference type="ChEBI" id="CHEBI:57287"/>
    </ligand>
</feature>
<dbReference type="PANTHER" id="PTHR38096">
    <property type="entry name" value="ENTEROBACTIN SYNTHASE COMPONENT D"/>
    <property type="match status" value="1"/>
</dbReference>